<dbReference type="KEGG" id="sacd:HS1genome_1707"/>
<dbReference type="GeneID" id="38667193"/>
<proteinExistence type="predicted"/>
<protein>
    <submittedName>
        <fullName evidence="1">Uncharacterized protein</fullName>
    </submittedName>
</protein>
<gene>
    <name evidence="2" type="ORF">GCM10007116_03720</name>
    <name evidence="1" type="ORF">HS1genome_1707</name>
</gene>
<keyword evidence="3" id="KW-1185">Reference proteome</keyword>
<name>A0A348B566_9CREN</name>
<dbReference type="EMBL" id="AP018553">
    <property type="protein sequence ID" value="BBD73318.1"/>
    <property type="molecule type" value="Genomic_DNA"/>
</dbReference>
<dbReference type="Proteomes" id="UP000616143">
    <property type="component" value="Unassembled WGS sequence"/>
</dbReference>
<dbReference type="EMBL" id="BMQS01000003">
    <property type="protein sequence ID" value="GGT89145.1"/>
    <property type="molecule type" value="Genomic_DNA"/>
</dbReference>
<reference evidence="2" key="4">
    <citation type="submission" date="2020-09" db="EMBL/GenBank/DDBJ databases">
        <authorList>
            <person name="Sun Q."/>
            <person name="Ohkuma M."/>
        </authorList>
    </citation>
    <scope>NUCLEOTIDE SEQUENCE</scope>
    <source>
        <strain evidence="2">JCM 31740</strain>
    </source>
</reference>
<dbReference type="RefSeq" id="WP_126450454.1">
    <property type="nucleotide sequence ID" value="NZ_AP018553.1"/>
</dbReference>
<dbReference type="AlphaFoldDB" id="A0A348B566"/>
<organism evidence="1 3">
    <name type="scientific">Sulfodiicoccus acidiphilus</name>
    <dbReference type="NCBI Taxonomy" id="1670455"/>
    <lineage>
        <taxon>Archaea</taxon>
        <taxon>Thermoproteota</taxon>
        <taxon>Thermoprotei</taxon>
        <taxon>Sulfolobales</taxon>
        <taxon>Sulfolobaceae</taxon>
        <taxon>Sulfodiicoccus</taxon>
    </lineage>
</organism>
<accession>A0A348B566</accession>
<evidence type="ECO:0000313" key="3">
    <source>
        <dbReference type="Proteomes" id="UP000276741"/>
    </source>
</evidence>
<evidence type="ECO:0000313" key="1">
    <source>
        <dbReference type="EMBL" id="BBD73318.1"/>
    </source>
</evidence>
<reference evidence="2" key="1">
    <citation type="journal article" date="2014" name="Int. J. Syst. Evol. Microbiol.">
        <title>Complete genome sequence of Corynebacterium casei LMG S-19264T (=DSM 44701T), isolated from a smear-ripened cheese.</title>
        <authorList>
            <consortium name="US DOE Joint Genome Institute (JGI-PGF)"/>
            <person name="Walter F."/>
            <person name="Albersmeier A."/>
            <person name="Kalinowski J."/>
            <person name="Ruckert C."/>
        </authorList>
    </citation>
    <scope>NUCLEOTIDE SEQUENCE</scope>
    <source>
        <strain evidence="2">JCM 31740</strain>
    </source>
</reference>
<sequence>MIYVISLAGYDNGRFPTTVLLTDIRTIWGNVDSKITAVRTAARILTGAALPIPGAVGKLAVDLAYRKKNTKLLLEAADPSLQLQRVMAPLSSFTNLGKATYLNHSDVRKARIHGDKEGVVLTLEPRRGGKWVNLFVPRVTEDAMRGALMETPLASLLK</sequence>
<dbReference type="Proteomes" id="UP000276741">
    <property type="component" value="Chromosome"/>
</dbReference>
<evidence type="ECO:0000313" key="2">
    <source>
        <dbReference type="EMBL" id="GGT89145.1"/>
    </source>
</evidence>
<reference evidence="3" key="2">
    <citation type="submission" date="2018-04" db="EMBL/GenBank/DDBJ databases">
        <title>Complete genome sequence of Sulfodiicoccus acidiphilus strain HS-1.</title>
        <authorList>
            <person name="Sakai H.D."/>
            <person name="Kurosawa N."/>
        </authorList>
    </citation>
    <scope>NUCLEOTIDE SEQUENCE [LARGE SCALE GENOMIC DNA]</scope>
    <source>
        <strain evidence="3">HS-1</strain>
    </source>
</reference>
<reference evidence="1" key="3">
    <citation type="journal article" date="2019" name="BMC Res. Notes">
        <title>Complete genome sequence of the Sulfodiicoccus acidiphilus strain HS-1T, the first crenarchaeon that lacks polB3, isolated from an acidic hot spring in Ohwaku-dani, Hakone, Japan.</title>
        <authorList>
            <person name="Sakai H.D."/>
            <person name="Kurosawa N."/>
        </authorList>
    </citation>
    <scope>NUCLEOTIDE SEQUENCE</scope>
    <source>
        <strain evidence="1">HS-1</strain>
    </source>
</reference>